<sequence length="239" mass="25573">MAQPSRGGYLWNDIDIARRSDLKIGIIGAGNIGQALARLAVANGHTATLSNSRGPETLRDVIAEIGCQAKATADIPSVSDIVVLTVPLTAAFKIAPHLLDGRLVIDTNNYYPDRDGKITMLDQRETTTSQMIANHFSGATIVKAFNAILAKDLLDPVILPNAAKRALPIASDDTAAKAVLTALQADFGYDTVDAGHLVDSWRFERAKPAYCIPLDTSGLISALAAAERDKELPEGSWRR</sequence>
<dbReference type="EMBL" id="BAQB01000020">
    <property type="protein sequence ID" value="GBR47334.1"/>
    <property type="molecule type" value="Genomic_DNA"/>
</dbReference>
<dbReference type="PANTHER" id="PTHR14239:SF10">
    <property type="entry name" value="REDUCTASE"/>
    <property type="match status" value="1"/>
</dbReference>
<name>A0ABQ0QJX3_9PROT</name>
<evidence type="ECO:0000313" key="3">
    <source>
        <dbReference type="EMBL" id="GBR47334.1"/>
    </source>
</evidence>
<dbReference type="SUPFAM" id="SSF51735">
    <property type="entry name" value="NAD(P)-binding Rossmann-fold domains"/>
    <property type="match status" value="1"/>
</dbReference>
<evidence type="ECO:0000256" key="1">
    <source>
        <dbReference type="ARBA" id="ARBA00023002"/>
    </source>
</evidence>
<dbReference type="RefSeq" id="WP_084367336.1">
    <property type="nucleotide sequence ID" value="NZ_BAQB01000020.1"/>
</dbReference>
<feature type="domain" description="Pyrroline-5-carboxylate reductase catalytic N-terminal" evidence="2">
    <location>
        <begin position="23"/>
        <end position="110"/>
    </location>
</feature>
<dbReference type="InterPro" id="IPR036291">
    <property type="entry name" value="NAD(P)-bd_dom_sf"/>
</dbReference>
<proteinExistence type="predicted"/>
<keyword evidence="1" id="KW-0560">Oxidoreductase</keyword>
<organism evidence="3 4">
    <name type="scientific">Neokomagataea tanensis NBRC 106556</name>
    <dbReference type="NCBI Taxonomy" id="1223519"/>
    <lineage>
        <taxon>Bacteria</taxon>
        <taxon>Pseudomonadati</taxon>
        <taxon>Pseudomonadota</taxon>
        <taxon>Alphaproteobacteria</taxon>
        <taxon>Acetobacterales</taxon>
        <taxon>Acetobacteraceae</taxon>
        <taxon>Neokomagataea</taxon>
    </lineage>
</organism>
<reference evidence="3" key="1">
    <citation type="submission" date="2013-04" db="EMBL/GenBank/DDBJ databases">
        <title>The genome sequencing project of 58 acetic acid bacteria.</title>
        <authorList>
            <person name="Okamoto-Kainuma A."/>
            <person name="Ishikawa M."/>
            <person name="Umino S."/>
            <person name="Koizumi Y."/>
            <person name="Shiwa Y."/>
            <person name="Yoshikawa H."/>
            <person name="Matsutani M."/>
            <person name="Matsushita K."/>
        </authorList>
    </citation>
    <scope>NUCLEOTIDE SEQUENCE</scope>
    <source>
        <strain evidence="3">NBRC 106556</strain>
    </source>
</reference>
<evidence type="ECO:0000259" key="2">
    <source>
        <dbReference type="Pfam" id="PF03807"/>
    </source>
</evidence>
<comment type="caution">
    <text evidence="3">The sequence shown here is derived from an EMBL/GenBank/DDBJ whole genome shotgun (WGS) entry which is preliminary data.</text>
</comment>
<dbReference type="PANTHER" id="PTHR14239">
    <property type="entry name" value="DUDULIN-RELATED"/>
    <property type="match status" value="1"/>
</dbReference>
<dbReference type="InterPro" id="IPR051267">
    <property type="entry name" value="STEAP_metalloreductase"/>
</dbReference>
<dbReference type="Proteomes" id="UP001062443">
    <property type="component" value="Unassembled WGS sequence"/>
</dbReference>
<dbReference type="Gene3D" id="3.40.50.720">
    <property type="entry name" value="NAD(P)-binding Rossmann-like Domain"/>
    <property type="match status" value="1"/>
</dbReference>
<dbReference type="InterPro" id="IPR028939">
    <property type="entry name" value="P5C_Rdtase_cat_N"/>
</dbReference>
<dbReference type="Pfam" id="PF03807">
    <property type="entry name" value="F420_oxidored"/>
    <property type="match status" value="1"/>
</dbReference>
<accession>A0ABQ0QJX3</accession>
<gene>
    <name evidence="3" type="ORF">AA106556_1417</name>
</gene>
<keyword evidence="4" id="KW-1185">Reference proteome</keyword>
<evidence type="ECO:0000313" key="4">
    <source>
        <dbReference type="Proteomes" id="UP001062443"/>
    </source>
</evidence>
<protein>
    <submittedName>
        <fullName evidence="3">Coenzyme F420-dependent NADP oxidoreductase</fullName>
    </submittedName>
</protein>